<evidence type="ECO:0000256" key="3">
    <source>
        <dbReference type="ARBA" id="ARBA00023242"/>
    </source>
</evidence>
<evidence type="ECO:0000259" key="6">
    <source>
        <dbReference type="PROSITE" id="PS50071"/>
    </source>
</evidence>
<dbReference type="PANTHER" id="PTHR10390">
    <property type="entry name" value="HOMEOBOX PROTEIN SIX"/>
    <property type="match status" value="1"/>
</dbReference>
<evidence type="ECO:0000256" key="4">
    <source>
        <dbReference type="PROSITE-ProRule" id="PRU00108"/>
    </source>
</evidence>
<feature type="domain" description="Homeobox" evidence="6">
    <location>
        <begin position="224"/>
        <end position="287"/>
    </location>
</feature>
<dbReference type="EMBL" id="RQTK01000275">
    <property type="protein sequence ID" value="RUS82696.1"/>
    <property type="molecule type" value="Genomic_DNA"/>
</dbReference>
<dbReference type="PROSITE" id="PS50071">
    <property type="entry name" value="HOMEOBOX_2"/>
    <property type="match status" value="1"/>
</dbReference>
<dbReference type="GO" id="GO:0005667">
    <property type="term" value="C:transcription regulator complex"/>
    <property type="evidence" value="ECO:0007669"/>
    <property type="project" value="TreeGrafter"/>
</dbReference>
<dbReference type="CDD" id="cd00086">
    <property type="entry name" value="homeodomain"/>
    <property type="match status" value="1"/>
</dbReference>
<dbReference type="GO" id="GO:0000981">
    <property type="term" value="F:DNA-binding transcription factor activity, RNA polymerase II-specific"/>
    <property type="evidence" value="ECO:0007669"/>
    <property type="project" value="TreeGrafter"/>
</dbReference>
<dbReference type="GO" id="GO:0000978">
    <property type="term" value="F:RNA polymerase II cis-regulatory region sequence-specific DNA binding"/>
    <property type="evidence" value="ECO:0007669"/>
    <property type="project" value="TreeGrafter"/>
</dbReference>
<keyword evidence="1 4" id="KW-0238">DNA-binding</keyword>
<keyword evidence="8" id="KW-1185">Reference proteome</keyword>
<sequence>MEEDLFIGLPSNGRLEYLSWCWRFLQSCATDVCDMHIKVASCLVDQLAIEGEFHRLRQFISNLSLDEYAVLYGNEKFNKAMIRLYVEEANYVNALCLLKSCATDVCDMHIKVASCLVDQLAIEGEFHRLRQFIANLSLDEYAVLYGNERFNKAMIRLYVEEANYVNALCLLKNAKFEEKDESLIRIWDDIQYKLEELRKGRSLTSLDRFRVRKRNPPPPSIRGEEWRRISSRLPQKATHLLRLWLNQHVKRPYPNREQSEQLARQSGLSIHQVKLWFANARRNKQKRQSKTRGCQHIEQARSNHRT</sequence>
<protein>
    <recommendedName>
        <fullName evidence="6">Homeobox domain-containing protein</fullName>
    </recommendedName>
</protein>
<dbReference type="Gene3D" id="1.10.10.60">
    <property type="entry name" value="Homeodomain-like"/>
    <property type="match status" value="1"/>
</dbReference>
<keyword evidence="3 4" id="KW-0539">Nucleus</keyword>
<name>A0A3S1BFC0_ELYCH</name>
<evidence type="ECO:0000256" key="5">
    <source>
        <dbReference type="SAM" id="MobiDB-lite"/>
    </source>
</evidence>
<dbReference type="InterPro" id="IPR031701">
    <property type="entry name" value="SIX1_SD"/>
</dbReference>
<evidence type="ECO:0000256" key="2">
    <source>
        <dbReference type="ARBA" id="ARBA00023155"/>
    </source>
</evidence>
<dbReference type="OrthoDB" id="6110335at2759"/>
<dbReference type="Proteomes" id="UP000271974">
    <property type="component" value="Unassembled WGS sequence"/>
</dbReference>
<comment type="subcellular location">
    <subcellularLocation>
        <location evidence="4">Nucleus</location>
    </subcellularLocation>
</comment>
<dbReference type="GO" id="GO:0005634">
    <property type="term" value="C:nucleus"/>
    <property type="evidence" value="ECO:0007669"/>
    <property type="project" value="UniProtKB-SubCell"/>
</dbReference>
<reference evidence="7 8" key="1">
    <citation type="submission" date="2019-01" db="EMBL/GenBank/DDBJ databases">
        <title>A draft genome assembly of the solar-powered sea slug Elysia chlorotica.</title>
        <authorList>
            <person name="Cai H."/>
            <person name="Li Q."/>
            <person name="Fang X."/>
            <person name="Li J."/>
            <person name="Curtis N.E."/>
            <person name="Altenburger A."/>
            <person name="Shibata T."/>
            <person name="Feng M."/>
            <person name="Maeda T."/>
            <person name="Schwartz J.A."/>
            <person name="Shigenobu S."/>
            <person name="Lundholm N."/>
            <person name="Nishiyama T."/>
            <person name="Yang H."/>
            <person name="Hasebe M."/>
            <person name="Li S."/>
            <person name="Pierce S.K."/>
            <person name="Wang J."/>
        </authorList>
    </citation>
    <scope>NUCLEOTIDE SEQUENCE [LARGE SCALE GENOMIC DNA]</scope>
    <source>
        <strain evidence="7">EC2010</strain>
        <tissue evidence="7">Whole organism of an adult</tissue>
    </source>
</reference>
<dbReference type="InterPro" id="IPR001356">
    <property type="entry name" value="HD"/>
</dbReference>
<dbReference type="PANTHER" id="PTHR10390:SF61">
    <property type="entry name" value="HOMEOBOX PROTEIN SIX2"/>
    <property type="match status" value="1"/>
</dbReference>
<evidence type="ECO:0000313" key="7">
    <source>
        <dbReference type="EMBL" id="RUS82696.1"/>
    </source>
</evidence>
<gene>
    <name evidence="7" type="ORF">EGW08_009533</name>
</gene>
<dbReference type="AlphaFoldDB" id="A0A3S1BFC0"/>
<accession>A0A3S1BFC0</accession>
<proteinExistence type="predicted"/>
<evidence type="ECO:0000256" key="1">
    <source>
        <dbReference type="ARBA" id="ARBA00023125"/>
    </source>
</evidence>
<feature type="DNA-binding region" description="Homeobox" evidence="4">
    <location>
        <begin position="226"/>
        <end position="288"/>
    </location>
</feature>
<dbReference type="Pfam" id="PF05920">
    <property type="entry name" value="Homeobox_KN"/>
    <property type="match status" value="1"/>
</dbReference>
<dbReference type="STRING" id="188477.A0A3S1BFC0"/>
<comment type="caution">
    <text evidence="7">The sequence shown here is derived from an EMBL/GenBank/DDBJ whole genome shotgun (WGS) entry which is preliminary data.</text>
</comment>
<keyword evidence="2 4" id="KW-0371">Homeobox</keyword>
<dbReference type="InterPro" id="IPR009057">
    <property type="entry name" value="Homeodomain-like_sf"/>
</dbReference>
<organism evidence="7 8">
    <name type="scientific">Elysia chlorotica</name>
    <name type="common">Eastern emerald elysia</name>
    <name type="synonym">Sea slug</name>
    <dbReference type="NCBI Taxonomy" id="188477"/>
    <lineage>
        <taxon>Eukaryota</taxon>
        <taxon>Metazoa</taxon>
        <taxon>Spiralia</taxon>
        <taxon>Lophotrochozoa</taxon>
        <taxon>Mollusca</taxon>
        <taxon>Gastropoda</taxon>
        <taxon>Heterobranchia</taxon>
        <taxon>Euthyneura</taxon>
        <taxon>Panpulmonata</taxon>
        <taxon>Sacoglossa</taxon>
        <taxon>Placobranchoidea</taxon>
        <taxon>Plakobranchidae</taxon>
        <taxon>Elysia</taxon>
    </lineage>
</organism>
<dbReference type="Pfam" id="PF16878">
    <property type="entry name" value="SIX1_SD"/>
    <property type="match status" value="1"/>
</dbReference>
<dbReference type="InterPro" id="IPR008422">
    <property type="entry name" value="KN_HD"/>
</dbReference>
<feature type="region of interest" description="Disordered" evidence="5">
    <location>
        <begin position="282"/>
        <end position="306"/>
    </location>
</feature>
<evidence type="ECO:0000313" key="8">
    <source>
        <dbReference type="Proteomes" id="UP000271974"/>
    </source>
</evidence>
<dbReference type="SUPFAM" id="SSF46689">
    <property type="entry name" value="Homeodomain-like"/>
    <property type="match status" value="1"/>
</dbReference>
<dbReference type="SMART" id="SM00389">
    <property type="entry name" value="HOX"/>
    <property type="match status" value="1"/>
</dbReference>